<dbReference type="AlphaFoldDB" id="A0A6S7IYQ9"/>
<gene>
    <name evidence="1" type="ORF">PACLA_8A010416</name>
</gene>
<accession>A0A6S7IYQ9</accession>
<organism evidence="1 2">
    <name type="scientific">Paramuricea clavata</name>
    <name type="common">Red gorgonian</name>
    <name type="synonym">Violescent sea-whip</name>
    <dbReference type="NCBI Taxonomy" id="317549"/>
    <lineage>
        <taxon>Eukaryota</taxon>
        <taxon>Metazoa</taxon>
        <taxon>Cnidaria</taxon>
        <taxon>Anthozoa</taxon>
        <taxon>Octocorallia</taxon>
        <taxon>Malacalcyonacea</taxon>
        <taxon>Plexauridae</taxon>
        <taxon>Paramuricea</taxon>
    </lineage>
</organism>
<name>A0A6S7IYQ9_PARCT</name>
<dbReference type="OrthoDB" id="416454at2759"/>
<dbReference type="PANTHER" id="PTHR33332">
    <property type="entry name" value="REVERSE TRANSCRIPTASE DOMAIN-CONTAINING PROTEIN"/>
    <property type="match status" value="1"/>
</dbReference>
<evidence type="ECO:0000313" key="1">
    <source>
        <dbReference type="EMBL" id="CAB4021999.1"/>
    </source>
</evidence>
<comment type="caution">
    <text evidence="1">The sequence shown here is derived from an EMBL/GenBank/DDBJ whole genome shotgun (WGS) entry which is preliminary data.</text>
</comment>
<keyword evidence="2" id="KW-1185">Reference proteome</keyword>
<dbReference type="InterPro" id="IPR000477">
    <property type="entry name" value="RT_dom"/>
</dbReference>
<dbReference type="EMBL" id="CACRXK020011755">
    <property type="protein sequence ID" value="CAB4021999.1"/>
    <property type="molecule type" value="Genomic_DNA"/>
</dbReference>
<dbReference type="Pfam" id="PF00078">
    <property type="entry name" value="RVT_1"/>
    <property type="match status" value="1"/>
</dbReference>
<sequence length="202" mass="22736">MVAEQLVSPLTHIINNCISKQLFPSPWKTARICAIPKAEKITSNNDLHPISILPTLSKIFECLVLRQMSDFVTNTTTGVLKESVSAYRRGHNTMTVMLAMRDDIYRAMKRGEVTIAVLADFSKAFDTVSYSTILRKLHWQGFSKDYLKWVTSYLTGRRQFVQIDDAVSSTTDVCFGVPQGSILGPILFNLYVNDHSDNLDPT</sequence>
<dbReference type="InterPro" id="IPR043502">
    <property type="entry name" value="DNA/RNA_pol_sf"/>
</dbReference>
<dbReference type="SUPFAM" id="SSF56672">
    <property type="entry name" value="DNA/RNA polymerases"/>
    <property type="match status" value="1"/>
</dbReference>
<dbReference type="Proteomes" id="UP001152795">
    <property type="component" value="Unassembled WGS sequence"/>
</dbReference>
<proteinExistence type="predicted"/>
<dbReference type="PROSITE" id="PS50878">
    <property type="entry name" value="RT_POL"/>
    <property type="match status" value="1"/>
</dbReference>
<protein>
    <submittedName>
        <fullName evidence="1">Uncharacterized protein</fullName>
    </submittedName>
</protein>
<reference evidence="1" key="1">
    <citation type="submission" date="2020-04" db="EMBL/GenBank/DDBJ databases">
        <authorList>
            <person name="Alioto T."/>
            <person name="Alioto T."/>
            <person name="Gomez Garrido J."/>
        </authorList>
    </citation>
    <scope>NUCLEOTIDE SEQUENCE</scope>
    <source>
        <strain evidence="1">A484AB</strain>
    </source>
</reference>
<evidence type="ECO:0000313" key="2">
    <source>
        <dbReference type="Proteomes" id="UP001152795"/>
    </source>
</evidence>